<dbReference type="EMBL" id="CP043839">
    <property type="protein sequence ID" value="WOF12059.1"/>
    <property type="molecule type" value="Genomic_DNA"/>
</dbReference>
<dbReference type="Gene3D" id="3.90.550.10">
    <property type="entry name" value="Spore Coat Polysaccharide Biosynthesis Protein SpsA, Chain A"/>
    <property type="match status" value="1"/>
</dbReference>
<comment type="similarity">
    <text evidence="1">Belongs to the glycosyltransferase 2 family.</text>
</comment>
<keyword evidence="2" id="KW-0328">Glycosyltransferase</keyword>
<evidence type="ECO:0000256" key="1">
    <source>
        <dbReference type="ARBA" id="ARBA00006739"/>
    </source>
</evidence>
<dbReference type="Proteomes" id="UP001302374">
    <property type="component" value="Chromosome"/>
</dbReference>
<dbReference type="GeneID" id="86891062"/>
<dbReference type="PANTHER" id="PTHR43685:SF5">
    <property type="entry name" value="GLYCOSYLTRANSFERASE EPSE-RELATED"/>
    <property type="match status" value="1"/>
</dbReference>
<evidence type="ECO:0000313" key="6">
    <source>
        <dbReference type="EMBL" id="WOF12059.1"/>
    </source>
</evidence>
<protein>
    <submittedName>
        <fullName evidence="5 6">Glycosyltransferase</fullName>
    </submittedName>
</protein>
<dbReference type="GO" id="GO:0016757">
    <property type="term" value="F:glycosyltransferase activity"/>
    <property type="evidence" value="ECO:0007669"/>
    <property type="project" value="UniProtKB-KW"/>
</dbReference>
<evidence type="ECO:0000313" key="8">
    <source>
        <dbReference type="Proteomes" id="UP001302374"/>
    </source>
</evidence>
<dbReference type="EMBL" id="JAATLI010000020">
    <property type="protein sequence ID" value="NJC20638.1"/>
    <property type="molecule type" value="Genomic_DNA"/>
</dbReference>
<dbReference type="InterPro" id="IPR050834">
    <property type="entry name" value="Glycosyltransf_2"/>
</dbReference>
<evidence type="ECO:0000313" key="7">
    <source>
        <dbReference type="Proteomes" id="UP000576368"/>
    </source>
</evidence>
<gene>
    <name evidence="6" type="ORF">F1644_07165</name>
    <name evidence="5" type="ORF">GGR15_004294</name>
</gene>
<dbReference type="Proteomes" id="UP000576368">
    <property type="component" value="Unassembled WGS sequence"/>
</dbReference>
<keyword evidence="8" id="KW-1185">Reference proteome</keyword>
<dbReference type="Pfam" id="PF00535">
    <property type="entry name" value="Glycos_transf_2"/>
    <property type="match status" value="1"/>
</dbReference>
<proteinExistence type="inferred from homology"/>
<dbReference type="AlphaFoldDB" id="A0A7X6BMI6"/>
<feature type="domain" description="Glycosyltransferase 2-like" evidence="4">
    <location>
        <begin position="4"/>
        <end position="161"/>
    </location>
</feature>
<evidence type="ECO:0000259" key="4">
    <source>
        <dbReference type="Pfam" id="PF00535"/>
    </source>
</evidence>
<reference evidence="6 8" key="1">
    <citation type="submission" date="2019-09" db="EMBL/GenBank/DDBJ databases">
        <title>Butyricimonas paravirosa DSM 105722 (=214-4 = JCM 18677 = CCUG 65563).</title>
        <authorList>
            <person name="Le Roy T."/>
            <person name="Cani P.D."/>
        </authorList>
    </citation>
    <scope>NUCLEOTIDE SEQUENCE [LARGE SCALE GENOMIC DNA]</scope>
    <source>
        <strain evidence="6 8">DSM 105722</strain>
    </source>
</reference>
<name>A0A7X6BMI6_9BACT</name>
<dbReference type="InterPro" id="IPR029044">
    <property type="entry name" value="Nucleotide-diphossugar_trans"/>
</dbReference>
<evidence type="ECO:0000256" key="2">
    <source>
        <dbReference type="ARBA" id="ARBA00022676"/>
    </source>
</evidence>
<dbReference type="InterPro" id="IPR001173">
    <property type="entry name" value="Glyco_trans_2-like"/>
</dbReference>
<reference evidence="5 7" key="2">
    <citation type="submission" date="2020-03" db="EMBL/GenBank/DDBJ databases">
        <title>Genomic Encyclopedia of Type Strains, Phase IV (KMG-IV): sequencing the most valuable type-strain genomes for metagenomic binning, comparative biology and taxonomic classification.</title>
        <authorList>
            <person name="Goeker M."/>
        </authorList>
    </citation>
    <scope>NUCLEOTIDE SEQUENCE [LARGE SCALE GENOMIC DNA]</scope>
    <source>
        <strain evidence="5 7">DSM 105722</strain>
    </source>
</reference>
<sequence length="273" mass="31952">MDFSVCTSVYRNDKPEYLDLALKSIINQTVPPNEIVLVIDGPISSKLEKIIQDALEHFKLKVIRLQENQGLGIAMKIGVEAASCELIARMDSDDIALSDRFEKQINCFKADENLSIVGGAITEFIDEPTNIVAKRQCPKSDEEIKKYMKSRCGLNHMTVMFKRSEILKVGNYQDWFWNEDYYLWIRMILANCKFYNLSDVLVNVRVGKDMYARRAGWRYFKSEMALQKYMRKERLISLWHFGYNVGIRFVIQLLMPNNLRGIIFRNFFRTKIQ</sequence>
<evidence type="ECO:0000313" key="5">
    <source>
        <dbReference type="EMBL" id="NJC20638.1"/>
    </source>
</evidence>
<dbReference type="RefSeq" id="WP_118305563.1">
    <property type="nucleotide sequence ID" value="NZ_BMPA01000019.1"/>
</dbReference>
<organism evidence="5 7">
    <name type="scientific">Butyricimonas paravirosa</name>
    <dbReference type="NCBI Taxonomy" id="1472417"/>
    <lineage>
        <taxon>Bacteria</taxon>
        <taxon>Pseudomonadati</taxon>
        <taxon>Bacteroidota</taxon>
        <taxon>Bacteroidia</taxon>
        <taxon>Bacteroidales</taxon>
        <taxon>Odoribacteraceae</taxon>
        <taxon>Butyricimonas</taxon>
    </lineage>
</organism>
<evidence type="ECO:0000256" key="3">
    <source>
        <dbReference type="ARBA" id="ARBA00022679"/>
    </source>
</evidence>
<dbReference type="SUPFAM" id="SSF53448">
    <property type="entry name" value="Nucleotide-diphospho-sugar transferases"/>
    <property type="match status" value="1"/>
</dbReference>
<dbReference type="PANTHER" id="PTHR43685">
    <property type="entry name" value="GLYCOSYLTRANSFERASE"/>
    <property type="match status" value="1"/>
</dbReference>
<keyword evidence="3 5" id="KW-0808">Transferase</keyword>
<accession>A0A7X6BMI6</accession>